<proteinExistence type="predicted"/>
<organism evidence="2 3">
    <name type="scientific">Brevibacillus brevis (strain 47 / JCM 6285 / NBRC 100599)</name>
    <dbReference type="NCBI Taxonomy" id="358681"/>
    <lineage>
        <taxon>Bacteria</taxon>
        <taxon>Bacillati</taxon>
        <taxon>Bacillota</taxon>
        <taxon>Bacilli</taxon>
        <taxon>Bacillales</taxon>
        <taxon>Paenibacillaceae</taxon>
        <taxon>Brevibacillus</taxon>
    </lineage>
</organism>
<keyword evidence="3" id="KW-1185">Reference proteome</keyword>
<name>C0Z720_BREBN</name>
<dbReference type="AlphaFoldDB" id="C0Z720"/>
<sequence length="113" mass="12655">MLQICIHKSLSSHKKGGYRVETIFQEAATTILELSKGVGVDIVQFIKPDKGFSIIEWWEEVVSCMTLAELEEYIVSAPQGSSNSDLVPMLKNIAIKQRDLLRQEQGKGVELYA</sequence>
<dbReference type="KEGG" id="bbe:BBR47_29020"/>
<evidence type="ECO:0000313" key="1">
    <source>
        <dbReference type="EMBL" id="BAH43879.1"/>
    </source>
</evidence>
<gene>
    <name evidence="1" type="ordered locus">BBR47_29020</name>
    <name evidence="2" type="ordered locus">BBR47_53920</name>
</gene>
<reference evidence="2 3" key="1">
    <citation type="submission" date="2005-03" db="EMBL/GenBank/DDBJ databases">
        <title>Brevibacillus brevis strain 47, complete genome.</title>
        <authorList>
            <person name="Hosoyama A."/>
            <person name="Yamada R."/>
            <person name="Hongo Y."/>
            <person name="Terui Y."/>
            <person name="Ankai A."/>
            <person name="Masuyama W."/>
            <person name="Sekiguchi M."/>
            <person name="Takeda T."/>
            <person name="Asano K."/>
            <person name="Ohji S."/>
            <person name="Ichikawa N."/>
            <person name="Narita S."/>
            <person name="Aoki N."/>
            <person name="Miura H."/>
            <person name="Matsushita S."/>
            <person name="Sekigawa T."/>
            <person name="Yamagata H."/>
            <person name="Yoshikawa H."/>
            <person name="Udaka S."/>
            <person name="Tanikawa S."/>
            <person name="Fujita N."/>
        </authorList>
    </citation>
    <scope>NUCLEOTIDE SEQUENCE [LARGE SCALE GENOMIC DNA]</scope>
    <source>
        <strain evidence="3">47 / JCM 6285 / NBRC 100599</strain>
        <strain evidence="2">NBRC 100599</strain>
    </source>
</reference>
<protein>
    <submittedName>
        <fullName evidence="2">Uncharacterized protein</fullName>
    </submittedName>
</protein>
<dbReference type="EMBL" id="AP008955">
    <property type="protein sequence ID" value="BAH46369.1"/>
    <property type="molecule type" value="Genomic_DNA"/>
</dbReference>
<dbReference type="HOGENOM" id="CLU_2128717_0_0_9"/>
<dbReference type="STRING" id="358681.BBR47_29020"/>
<dbReference type="KEGG" id="bbe:BBR47_53920"/>
<accession>C0Z720</accession>
<evidence type="ECO:0000313" key="3">
    <source>
        <dbReference type="Proteomes" id="UP000001877"/>
    </source>
</evidence>
<evidence type="ECO:0000313" key="2">
    <source>
        <dbReference type="EMBL" id="BAH46369.1"/>
    </source>
</evidence>
<dbReference type="EMBL" id="AP008955">
    <property type="protein sequence ID" value="BAH43879.1"/>
    <property type="molecule type" value="Genomic_DNA"/>
</dbReference>
<dbReference type="Proteomes" id="UP000001877">
    <property type="component" value="Chromosome"/>
</dbReference>